<dbReference type="Proteomes" id="UP000694844">
    <property type="component" value="Chromosome 5"/>
</dbReference>
<keyword evidence="2" id="KW-1185">Reference proteome</keyword>
<feature type="region of interest" description="Disordered" evidence="1">
    <location>
        <begin position="64"/>
        <end position="88"/>
    </location>
</feature>
<gene>
    <name evidence="3" type="primary">LOC111137733</name>
</gene>
<dbReference type="PANTHER" id="PTHR34759:SF1">
    <property type="entry name" value="SPERMATOGENESIS-ASSOCIATED PROTEIN 48"/>
    <property type="match status" value="1"/>
</dbReference>
<dbReference type="KEGG" id="cvn:111137733"/>
<dbReference type="Pfam" id="PF15073">
    <property type="entry name" value="SPATA48"/>
    <property type="match status" value="1"/>
</dbReference>
<dbReference type="GeneID" id="111137733"/>
<evidence type="ECO:0000256" key="1">
    <source>
        <dbReference type="SAM" id="MobiDB-lite"/>
    </source>
</evidence>
<dbReference type="RefSeq" id="XP_022345067.1">
    <property type="nucleotide sequence ID" value="XM_022489359.1"/>
</dbReference>
<feature type="region of interest" description="Disordered" evidence="1">
    <location>
        <begin position="1"/>
        <end position="41"/>
    </location>
</feature>
<accession>A0A8B8EYQ6</accession>
<feature type="compositionally biased region" description="Polar residues" evidence="1">
    <location>
        <begin position="19"/>
        <end position="41"/>
    </location>
</feature>
<dbReference type="InterPro" id="IPR027867">
    <property type="entry name" value="SPATA48"/>
</dbReference>
<sequence>MTTYQTAILPPPPGDPRATYSSPPSYTGVASNNPPGSSQYSRFLEPKEITASPNPSLITCSLTKPARERKSARRVRPQGTDRPQSHQVHKTNLVLHHCAWTNPCFSFEQIDPPSSTLETTPDIVRLVGQRYEPRLMEWQRAVLWDFIQSRGAVHHEDLKERTYSQPEKLYLKRQSKKMAENPRNNNVIIQKLVSEDRLSNIFPNCSMEDANPGVRQCPGYSGFVPRTPTESDLAQRPQPTYMMSTMKANYRELPEEVYRKQTHARKGPLSRMVTLTYPFNPYNKV</sequence>
<reference evidence="3" key="1">
    <citation type="submission" date="2025-08" db="UniProtKB">
        <authorList>
            <consortium name="RefSeq"/>
        </authorList>
    </citation>
    <scope>IDENTIFICATION</scope>
    <source>
        <tissue evidence="3">Whole sample</tissue>
    </source>
</reference>
<dbReference type="OrthoDB" id="10035002at2759"/>
<organism evidence="2 3">
    <name type="scientific">Crassostrea virginica</name>
    <name type="common">Eastern oyster</name>
    <dbReference type="NCBI Taxonomy" id="6565"/>
    <lineage>
        <taxon>Eukaryota</taxon>
        <taxon>Metazoa</taxon>
        <taxon>Spiralia</taxon>
        <taxon>Lophotrochozoa</taxon>
        <taxon>Mollusca</taxon>
        <taxon>Bivalvia</taxon>
        <taxon>Autobranchia</taxon>
        <taxon>Pteriomorphia</taxon>
        <taxon>Ostreida</taxon>
        <taxon>Ostreoidea</taxon>
        <taxon>Ostreidae</taxon>
        <taxon>Crassostrea</taxon>
    </lineage>
</organism>
<proteinExistence type="predicted"/>
<protein>
    <submittedName>
        <fullName evidence="3">Uncharacterized protein LOC111137733</fullName>
    </submittedName>
</protein>
<dbReference type="AlphaFoldDB" id="A0A8B8EYQ6"/>
<evidence type="ECO:0000313" key="3">
    <source>
        <dbReference type="RefSeq" id="XP_022345067.1"/>
    </source>
</evidence>
<evidence type="ECO:0000313" key="2">
    <source>
        <dbReference type="Proteomes" id="UP000694844"/>
    </source>
</evidence>
<name>A0A8B8EYQ6_CRAVI</name>
<dbReference type="PANTHER" id="PTHR34759">
    <property type="entry name" value="SPERMATOGENESIS-ASSOCIATED PROTEIN 48"/>
    <property type="match status" value="1"/>
</dbReference>